<accession>A0ABW2CAQ3</accession>
<sequence>MQVPAVLLPHTITVRPYLGTGPYGDVHGDPVTIRRTFVEDRRRLVRSADGDELISETTVRTRPHEHIPVRSLVTVWPGTPHERTGRVLTSNLFDHPSSYSHREVALT</sequence>
<name>A0ABW2CAQ3_9PSEU</name>
<dbReference type="EMBL" id="JBHSXX010000001">
    <property type="protein sequence ID" value="MFC6871614.1"/>
    <property type="molecule type" value="Genomic_DNA"/>
</dbReference>
<organism evidence="1 2">
    <name type="scientific">Haloechinothrix salitolerans</name>
    <dbReference type="NCBI Taxonomy" id="926830"/>
    <lineage>
        <taxon>Bacteria</taxon>
        <taxon>Bacillati</taxon>
        <taxon>Actinomycetota</taxon>
        <taxon>Actinomycetes</taxon>
        <taxon>Pseudonocardiales</taxon>
        <taxon>Pseudonocardiaceae</taxon>
        <taxon>Haloechinothrix</taxon>
    </lineage>
</organism>
<evidence type="ECO:0008006" key="3">
    <source>
        <dbReference type="Google" id="ProtNLM"/>
    </source>
</evidence>
<protein>
    <recommendedName>
        <fullName evidence="3">UTRA domain-containing protein</fullName>
    </recommendedName>
</protein>
<keyword evidence="2" id="KW-1185">Reference proteome</keyword>
<proteinExistence type="predicted"/>
<gene>
    <name evidence="1" type="ORF">ACFQGD_31285</name>
</gene>
<evidence type="ECO:0000313" key="1">
    <source>
        <dbReference type="EMBL" id="MFC6871614.1"/>
    </source>
</evidence>
<dbReference type="Proteomes" id="UP001596337">
    <property type="component" value="Unassembled WGS sequence"/>
</dbReference>
<reference evidence="2" key="1">
    <citation type="journal article" date="2019" name="Int. J. Syst. Evol. Microbiol.">
        <title>The Global Catalogue of Microorganisms (GCM) 10K type strain sequencing project: providing services to taxonomists for standard genome sequencing and annotation.</title>
        <authorList>
            <consortium name="The Broad Institute Genomics Platform"/>
            <consortium name="The Broad Institute Genome Sequencing Center for Infectious Disease"/>
            <person name="Wu L."/>
            <person name="Ma J."/>
        </authorList>
    </citation>
    <scope>NUCLEOTIDE SEQUENCE [LARGE SCALE GENOMIC DNA]</scope>
    <source>
        <strain evidence="2">KCTC 32255</strain>
    </source>
</reference>
<evidence type="ECO:0000313" key="2">
    <source>
        <dbReference type="Proteomes" id="UP001596337"/>
    </source>
</evidence>
<comment type="caution">
    <text evidence="1">The sequence shown here is derived from an EMBL/GenBank/DDBJ whole genome shotgun (WGS) entry which is preliminary data.</text>
</comment>
<dbReference type="RefSeq" id="WP_345391506.1">
    <property type="nucleotide sequence ID" value="NZ_BAABLA010000007.1"/>
</dbReference>